<dbReference type="PANTHER" id="PTHR24221">
    <property type="entry name" value="ATP-BINDING CASSETTE SUB-FAMILY B"/>
    <property type="match status" value="1"/>
</dbReference>
<reference evidence="13" key="1">
    <citation type="submission" date="2016-11" db="UniProtKB">
        <authorList>
            <consortium name="WormBaseParasite"/>
        </authorList>
    </citation>
    <scope>IDENTIFICATION</scope>
</reference>
<feature type="domain" description="ABC transmembrane type-1" evidence="11">
    <location>
        <begin position="69"/>
        <end position="346"/>
    </location>
</feature>
<keyword evidence="4" id="KW-0547">Nucleotide-binding</keyword>
<dbReference type="GO" id="GO:0005737">
    <property type="term" value="C:cytoplasm"/>
    <property type="evidence" value="ECO:0007669"/>
    <property type="project" value="UniProtKB-ARBA"/>
</dbReference>
<dbReference type="InterPro" id="IPR036640">
    <property type="entry name" value="ABC1_TM_sf"/>
</dbReference>
<evidence type="ECO:0000313" key="12">
    <source>
        <dbReference type="Proteomes" id="UP000095284"/>
    </source>
</evidence>
<name>A0A1I7RMY7_BURXY</name>
<dbReference type="Proteomes" id="UP000095284">
    <property type="component" value="Unplaced"/>
</dbReference>
<proteinExistence type="inferred from homology"/>
<evidence type="ECO:0000313" key="13">
    <source>
        <dbReference type="WBParaSite" id="BXY_0207300.1"/>
    </source>
</evidence>
<evidence type="ECO:0000256" key="5">
    <source>
        <dbReference type="ARBA" id="ARBA00022840"/>
    </source>
</evidence>
<keyword evidence="2" id="KW-0813">Transport</keyword>
<dbReference type="Pfam" id="PF00005">
    <property type="entry name" value="ABC_tran"/>
    <property type="match status" value="3"/>
</dbReference>
<dbReference type="PROSITE" id="PS50893">
    <property type="entry name" value="ABC_TRANSPORTER_2"/>
    <property type="match status" value="3"/>
</dbReference>
<feature type="transmembrane region" description="Helical" evidence="9">
    <location>
        <begin position="101"/>
        <end position="122"/>
    </location>
</feature>
<dbReference type="WBParaSite" id="BXY_0207300.1">
    <property type="protein sequence ID" value="BXY_0207300.1"/>
    <property type="gene ID" value="BXY_0207300"/>
</dbReference>
<evidence type="ECO:0000256" key="7">
    <source>
        <dbReference type="ARBA" id="ARBA00023136"/>
    </source>
</evidence>
<feature type="domain" description="ABC transporter" evidence="10">
    <location>
        <begin position="1025"/>
        <end position="1259"/>
    </location>
</feature>
<evidence type="ECO:0000259" key="10">
    <source>
        <dbReference type="PROSITE" id="PS50893"/>
    </source>
</evidence>
<dbReference type="FunFam" id="3.40.50.300:FF:000287">
    <property type="entry name" value="Multidrug ABC transporter ATP-binding protein"/>
    <property type="match status" value="2"/>
</dbReference>
<evidence type="ECO:0000256" key="2">
    <source>
        <dbReference type="ARBA" id="ARBA00022448"/>
    </source>
</evidence>
<dbReference type="GO" id="GO:0016887">
    <property type="term" value="F:ATP hydrolysis activity"/>
    <property type="evidence" value="ECO:0007669"/>
    <property type="project" value="InterPro"/>
</dbReference>
<dbReference type="InterPro" id="IPR017871">
    <property type="entry name" value="ABC_transporter-like_CS"/>
</dbReference>
<sequence>MLFSIVVGFTVIYATYYIRKYIKLTYVDNIFNVCKQKVVDFDYAGTWYKTKFLCRYMWPDDRIIQIKTVVCFALLITGNVMNMVVPLFGKWMVDKLSTEKHFVTDVLSMTFGFLCLQGNAYFNRALSDVRSMIHTSVRQYTEARVKVDIYSHLLHMPYTWYTEQNGRMDSSDYFHQSAYTFQSFPDLLVFSLLPAFVDVFIATTFFVHTFDLQLTLMVGTVAFLYYASTKWMDYLISRYDNEFNDDIDYYGMSCEALKNFETVKYFCNEKLELNNFRKAIAKKHEVEKKQQNSCQINLSVRSLLTDGLLMLGTFLMAYRRAVDSTELTAGDYVLFTNFFYQFTEPMWSLEGAIEQIKYALEQAGPLIKLFDTPLEGEGGTLKGVEISGGLKLDNVSFSYVEGSEVLHNVTFEVPEGKTVALVGPTGSGKSTVVRLLYRFLEPTEGAILISDTNIKQYDIYEYRRQIGVVPQDCALFNKSIQYNLNYANWDADEEEIEKATRAAQIHRMIEKKPEKLKEKVGERGMKLSGGEKQRMAIARTILKNPKYLFMDEATSSLDTITERQIQKALTDLTKNKTCVIVAHRLSTIVHADNIVVLKDGRVLEQGNHKKLLENNGLYAKMWNLQLGGDFDLGNFRMLFGIFVAGLVALFTYLFWIRSGYGRRFDLWKQEVVEYDYARLRKKLKILCRYIWPNETNVQIKAVICLILIATGRIFNLVFPWLAKYAVDEMTHEKHLFWDLVAMTLGFFCLQGNGYVMDILSDLQNIVYLSVRNHMSTRIQVDFYRHLIHLPYTWYSDKGHSELSDEFSMNSRVFKDFPDDLIFNLIPEIGDALIALVFFTTTFDLKLAVVLSIVAMVDVVINTMINQWSERVDTAESEDCDQADSSAEMIGLYYNETVKYFCNEEFEVKRFEKRMELENRRLMKREKFSHFTSMLQCVSNDILLMLSTFFMAYQRNSTASLDFSAGDYVLFSNYFFKVTSPLHTIQFSIRRIRETLEKADNLIEILEIPEENEGKKLKNIEIQGPLKLENVSFSYVEGTEVLHNLNFEVPEGKTTAVVGPTGSGKSTLIRLLYRFLEPTEGTIYINNVDTRDLDVYEYRRQIGVVPQDSVLFNDTIKYNLSYAKLDADEKEIDQATRAAQIDEMIRKKPEKYETKVGERGMKLSGGEKQRMAIARTILKNPKYLFMDEATSSLDTLTERQIQKALADLAKDKTCVIVAHRLSTIVHADNIVVLQDGRVLEQGNHKKLLENNGLYAKMWNLQQGVISINNVNTRYLDVYEYRRQVGVVPQDSVLFNDTIKYNLSYAKLDANEKEIDQATRAAQIDEMIGKKPEKYETKVGERGMKLSGGEKQRMAIARTILKNPKYLFMDEATSFLDTVTERQIQKALTELARNKACVIVAHRLSTIVHADNIVVLQEGRVLEQGNHKKITGKQRVVCEDVEPPTRRRF</sequence>
<keyword evidence="3 9" id="KW-0812">Transmembrane</keyword>
<dbReference type="SMART" id="SM00382">
    <property type="entry name" value="AAA"/>
    <property type="match status" value="2"/>
</dbReference>
<dbReference type="InterPro" id="IPR003593">
    <property type="entry name" value="AAA+_ATPase"/>
</dbReference>
<evidence type="ECO:0000256" key="8">
    <source>
        <dbReference type="ARBA" id="ARBA00024363"/>
    </source>
</evidence>
<feature type="domain" description="ABC transmembrane type-1" evidence="11">
    <location>
        <begin position="702"/>
        <end position="993"/>
    </location>
</feature>
<dbReference type="InterPro" id="IPR039421">
    <property type="entry name" value="Type_1_exporter"/>
</dbReference>
<feature type="transmembrane region" description="Helical" evidence="9">
    <location>
        <begin position="734"/>
        <end position="755"/>
    </location>
</feature>
<dbReference type="PROSITE" id="PS50929">
    <property type="entry name" value="ABC_TM1F"/>
    <property type="match status" value="2"/>
</dbReference>
<feature type="domain" description="ABC transporter" evidence="10">
    <location>
        <begin position="390"/>
        <end position="624"/>
    </location>
</feature>
<organism evidence="12 13">
    <name type="scientific">Bursaphelenchus xylophilus</name>
    <name type="common">Pinewood nematode worm</name>
    <name type="synonym">Aphelenchoides xylophilus</name>
    <dbReference type="NCBI Taxonomy" id="6326"/>
    <lineage>
        <taxon>Eukaryota</taxon>
        <taxon>Metazoa</taxon>
        <taxon>Ecdysozoa</taxon>
        <taxon>Nematoda</taxon>
        <taxon>Chromadorea</taxon>
        <taxon>Rhabditida</taxon>
        <taxon>Tylenchina</taxon>
        <taxon>Tylenchomorpha</taxon>
        <taxon>Aphelenchoidea</taxon>
        <taxon>Aphelenchoididae</taxon>
        <taxon>Bursaphelenchus</taxon>
    </lineage>
</organism>
<dbReference type="FunFam" id="3.40.50.300:FF:000604">
    <property type="entry name" value="ABC transporter B family member 28"/>
    <property type="match status" value="1"/>
</dbReference>
<feature type="transmembrane region" description="Helical" evidence="9">
    <location>
        <begin position="187"/>
        <end position="206"/>
    </location>
</feature>
<dbReference type="Pfam" id="PF00664">
    <property type="entry name" value="ABC_membrane"/>
    <property type="match status" value="2"/>
</dbReference>
<dbReference type="GO" id="GO:0005524">
    <property type="term" value="F:ATP binding"/>
    <property type="evidence" value="ECO:0007669"/>
    <property type="project" value="UniProtKB-KW"/>
</dbReference>
<dbReference type="PROSITE" id="PS00211">
    <property type="entry name" value="ABC_TRANSPORTER_1"/>
    <property type="match status" value="3"/>
</dbReference>
<dbReference type="NCBIfam" id="NF010167">
    <property type="entry name" value="PRK13648.1"/>
    <property type="match status" value="3"/>
</dbReference>
<dbReference type="SUPFAM" id="SSF90123">
    <property type="entry name" value="ABC transporter transmembrane region"/>
    <property type="match status" value="2"/>
</dbReference>
<feature type="transmembrane region" description="Helical" evidence="9">
    <location>
        <begin position="635"/>
        <end position="655"/>
    </location>
</feature>
<evidence type="ECO:0000256" key="4">
    <source>
        <dbReference type="ARBA" id="ARBA00022741"/>
    </source>
</evidence>
<feature type="domain" description="ABC transporter" evidence="10">
    <location>
        <begin position="1254"/>
        <end position="1441"/>
    </location>
</feature>
<keyword evidence="7 9" id="KW-0472">Membrane</keyword>
<feature type="transmembrane region" description="Helical" evidence="9">
    <location>
        <begin position="820"/>
        <end position="838"/>
    </location>
</feature>
<dbReference type="SUPFAM" id="SSF52540">
    <property type="entry name" value="P-loop containing nucleoside triphosphate hydrolases"/>
    <property type="match status" value="3"/>
</dbReference>
<evidence type="ECO:0000259" key="11">
    <source>
        <dbReference type="PROSITE" id="PS50929"/>
    </source>
</evidence>
<feature type="transmembrane region" description="Helical" evidence="9">
    <location>
        <begin position="701"/>
        <end position="722"/>
    </location>
</feature>
<dbReference type="InterPro" id="IPR003439">
    <property type="entry name" value="ABC_transporter-like_ATP-bd"/>
</dbReference>
<evidence type="ECO:0000256" key="9">
    <source>
        <dbReference type="SAM" id="Phobius"/>
    </source>
</evidence>
<dbReference type="GO" id="GO:0016020">
    <property type="term" value="C:membrane"/>
    <property type="evidence" value="ECO:0007669"/>
    <property type="project" value="UniProtKB-SubCell"/>
</dbReference>
<accession>A0A1I7RMY7</accession>
<evidence type="ECO:0000256" key="1">
    <source>
        <dbReference type="ARBA" id="ARBA00004141"/>
    </source>
</evidence>
<dbReference type="eggNOG" id="KOG0056">
    <property type="taxonomic scope" value="Eukaryota"/>
</dbReference>
<dbReference type="Gene3D" id="3.40.50.300">
    <property type="entry name" value="P-loop containing nucleotide triphosphate hydrolases"/>
    <property type="match status" value="3"/>
</dbReference>
<protein>
    <submittedName>
        <fullName evidence="13">ABC transporter family protein</fullName>
    </submittedName>
</protein>
<dbReference type="Gene3D" id="1.20.1560.10">
    <property type="entry name" value="ABC transporter type 1, transmembrane domain"/>
    <property type="match status" value="2"/>
</dbReference>
<feature type="transmembrane region" description="Helical" evidence="9">
    <location>
        <begin position="69"/>
        <end position="89"/>
    </location>
</feature>
<dbReference type="GO" id="GO:0140359">
    <property type="term" value="F:ABC-type transporter activity"/>
    <property type="evidence" value="ECO:0007669"/>
    <property type="project" value="InterPro"/>
</dbReference>
<comment type="similarity">
    <text evidence="8">Belongs to the ABC transporter superfamily. ABCB family. Heavy Metal importer (TC 3.A.1.210) subfamily.</text>
</comment>
<keyword evidence="6 9" id="KW-1133">Transmembrane helix</keyword>
<evidence type="ECO:0000256" key="6">
    <source>
        <dbReference type="ARBA" id="ARBA00022989"/>
    </source>
</evidence>
<dbReference type="PANTHER" id="PTHR24221:SF654">
    <property type="entry name" value="ATP-BINDING CASSETTE SUB-FAMILY B MEMBER 6"/>
    <property type="match status" value="1"/>
</dbReference>
<evidence type="ECO:0000256" key="3">
    <source>
        <dbReference type="ARBA" id="ARBA00022692"/>
    </source>
</evidence>
<keyword evidence="5" id="KW-0067">ATP-binding</keyword>
<dbReference type="InterPro" id="IPR027417">
    <property type="entry name" value="P-loop_NTPase"/>
</dbReference>
<dbReference type="InterPro" id="IPR011527">
    <property type="entry name" value="ABC1_TM_dom"/>
</dbReference>
<comment type="subcellular location">
    <subcellularLocation>
        <location evidence="1">Membrane</location>
        <topology evidence="1">Multi-pass membrane protein</topology>
    </subcellularLocation>
</comment>